<keyword evidence="3" id="KW-0378">Hydrolase</keyword>
<dbReference type="InterPro" id="IPR012337">
    <property type="entry name" value="RNaseH-like_sf"/>
</dbReference>
<dbReference type="InterPro" id="IPR005314">
    <property type="entry name" value="Peptidase_C50"/>
</dbReference>
<name>A0A8H8CKB9_PSICU</name>
<dbReference type="GO" id="GO:0004197">
    <property type="term" value="F:cysteine-type endopeptidase activity"/>
    <property type="evidence" value="ECO:0007669"/>
    <property type="project" value="InterPro"/>
</dbReference>
<feature type="repeat" description="TPR" evidence="5">
    <location>
        <begin position="658"/>
        <end position="691"/>
    </location>
</feature>
<evidence type="ECO:0000256" key="5">
    <source>
        <dbReference type="PROSITE-ProRule" id="PRU00339"/>
    </source>
</evidence>
<dbReference type="Gene3D" id="1.25.40.10">
    <property type="entry name" value="Tetratricopeptide repeat domain"/>
    <property type="match status" value="1"/>
</dbReference>
<dbReference type="GO" id="GO:0008408">
    <property type="term" value="F:3'-5' exonuclease activity"/>
    <property type="evidence" value="ECO:0007669"/>
    <property type="project" value="InterPro"/>
</dbReference>
<accession>A0A8H8CKB9</accession>
<dbReference type="EMBL" id="JAFIQS010000006">
    <property type="protein sequence ID" value="KAG5167869.1"/>
    <property type="molecule type" value="Genomic_DNA"/>
</dbReference>
<sequence>MASATRRTTTREPSKLARSATVTATQLANELATKLTISNGTETKTTTKAKKTPENVDHKVLAMRSVNEASQALSGVVQSGWKKSADSSKTTLATATSAASKASKALDTLRKLRPGDLDVERAASSVLGKLIALEMFDFAEKALTETQPRLILLLNVDSDQSNPISIPPPSSPPTNAILLNLVSLYLLYALIIKSHGSNSVDELSKSLSSPTTHSLLSWLPMLSALPAKHTDSLLTRAYTAVNKLCSTSSSLPPTKSKAHPSPQSIFILRMYALRCLAHTTPGTIEANTFWDQATRYASVFVKATPQKGEEQTTSMILHAFGQLVDLAEQRTDREAFMSVEQQEKGFLRLCEHWLSFAKRAGDISAIQRINACMKQPSSSTPPKSQSHESATVEQDIVVDGTKVCTLFSQTLVLLENAESSSNNDLLRSIEDCATLLNTSSSIRTLLQSSLRIGEKLSKEQQSISRISGKVDRAFEKLRRMAIKYLDIHPTSTQSETFHTTRDAVLRNFLLAAVDTLHSVLQIPDLTATETRDLLTRSIDTLFVMSKTVLNVGEPSTFTIAFELLNRASDILKTVPQDKFPLSPVDQAVDIANYARCISGAFYNIAGSLYQASRYGNAVPFLMESCVLGAKALQLSRPIPEVSNEMREKEWQNLEEQFFRRWELLGVCYSKNGDRKNAYHAFKQSIHTFPFHSSGLTGQTDHQAPDILFGSSASSAIQSLVTLVDRISYIGSCDLLLPPEEISVLSATNFTTCDHPDQGTNPAGLESCVIGVLLERQLDSLEPSRCKDGVRSVQLRLLRDALLVYSKHHENSSAFMPVRRARILVRCLEFLYRDQADDACANLGFKTVDEIGAEIEELLTNNARNLGKDARLNHYTNQYRIASHLWVALHAHRRVDPQQTGIMSRHTDDACRMMKELLAKEAEGTPKLRKTSSPKIVKATVSPKVNKLVSPKQLRSTRQRTVPAAPRKAPPLRASQKVPLNPVTPKPRTRTALPATFTVKQTPPRRSMDPAQPTKAHTLIFDNFENFMSLLQLTARILGLLSLILPKARLLDMTRKLAQRHVGAKSDEFVISSLDLAHEYVLLGKTKRAASIFYPALEIVRSGQVSDDVAVRFLLRFSESLCVIGDVPESSKVYLEAHVISNALDLEQKGVSTQQRIYARAKVLEIAALASRVFSLVQFEKGDIYASHEGLLQSLRLWNRAVDAITRLYPVRGPPESDPFEMTSLNDALPSTSSTSVPTPANGSTTKKPNERRPLLDGLEWRMSEGLLSTMLALAQTYFLRGSAREAEYFAKQAVDLAEQMNAPGMIGRALTRQGEVQLHMGHLQDAWETLMKASLIVKDVPGLETVEIRRLKVECDLRVNGEDAVVAEDHQTEFNETVAMLEDLDAAFRQFDNLAFGPRTSLGSKTRIDVLAPDLLVSLLSQQLWNLRDAGDDNFNSLLEKLLSLSYSPQNKAEENALLGKLTLHKVYGRFRSDMFLSSLTESTIAVPMGMESKESSPSPAQSADMVDALSSAEKFFWDHLSLTASKGSVIKVREAAISLALISAFRTSLGDKKIQGSSTMASLLDISVALTLRRDMLDAIANKFPSLQCPDDLQWPPLSPDGAALPRPVKSLSSKFSLSSLSDSESDSEDSSRFSTKAVKSYWKTTLARYQSQVLGSFIPSTNETTGLPQTWAVINISVTPDKSTLFISRQDGGLDATEPLIFCIPLKGRRDHGGGDEDDTYLTFDAAIQEMKDIVQSSDDCIKSAVDIKSDDDEAKSNWWKIRGELDVRMRELLENIEYCWLGAFKSILSPRTPISPETTSELRNQFEKAFYRSLHVKEKKPKSKTAHRKTASQTPNISATDFTLDDTMINCFSTLSPKCRDEELEDLIYFVLDLYQFHGVPVAIAEVDIDQLVVDLRTVLEDHSSKKNRQNKPGRSPEDEHLFLVLDKNVQGLPWENIPILRGRSVSRIPGVQFLYDRLAFAKMKREANGQSYEADNGACIDPKNGYYVLNPSGDLGRTEERFRDWAKDMKFSGWDGVAGKPVSEQQFVNALKTRDIVVYFGHGGGEQYIRSHKIRSLPTCAATMLWGCSSGLLRDMGDFDRTGTPYNYMLAGCPTLIANLWDVTDKDIDKLSQSVFDKMGLTGKDLNLPREKNAKSRPSIVAAVAQSRDSLDDLLKLDTCLADISSLGTTKLAVDLEGVDLCRHGKVSLLQILSYHSNIIWIIDITVLGKAAFDHTTAYGSSLRGVLESQGIVKVFFDVRNDADSLYHLFGVNLTNTYDLQVLEIAARRSQYLRVKFVTGLGKCIEQYLNPTPQWKRVKEEGIALFQPKQGGSFEVFETRPLDPRVQAYSAQDVELLFQLEAALESQLEGKAAAWKSAVIRISAERVAEAHNSVYAGHGQHRAIAPNFAV</sequence>
<dbReference type="InterPro" id="IPR011990">
    <property type="entry name" value="TPR-like_helical_dom_sf"/>
</dbReference>
<dbReference type="SUPFAM" id="SSF48452">
    <property type="entry name" value="TPR-like"/>
    <property type="match status" value="1"/>
</dbReference>
<keyword evidence="5" id="KW-0802">TPR repeat</keyword>
<comment type="catalytic activity">
    <reaction evidence="1">
        <text>All bonds known to be hydrolyzed by this endopeptidase have arginine in P1 and an acidic residue in P4. P6 is often occupied by an acidic residue or by a hydroxy-amino-acid residue, the phosphorylation of which enhances cleavage.</text>
        <dbReference type="EC" id="3.4.22.49"/>
    </reaction>
</comment>
<dbReference type="InterPro" id="IPR002562">
    <property type="entry name" value="3'-5'_exonuclease_dom"/>
</dbReference>
<reference evidence="8" key="1">
    <citation type="submission" date="2021-02" db="EMBL/GenBank/DDBJ databases">
        <title>Psilocybe cubensis genome.</title>
        <authorList>
            <person name="Mckernan K.J."/>
            <person name="Crawford S."/>
            <person name="Trippe A."/>
            <person name="Kane L.T."/>
            <person name="Mclaughlin S."/>
        </authorList>
    </citation>
    <scope>NUCLEOTIDE SEQUENCE [LARGE SCALE GENOMIC DNA]</scope>
    <source>
        <strain evidence="8">MGC-MH-2018</strain>
    </source>
</reference>
<dbReference type="Pfam" id="PF01612">
    <property type="entry name" value="DNA_pol_A_exo1"/>
    <property type="match status" value="1"/>
</dbReference>
<evidence type="ECO:0000259" key="7">
    <source>
        <dbReference type="PROSITE" id="PS51700"/>
    </source>
</evidence>
<dbReference type="Gene3D" id="3.30.420.10">
    <property type="entry name" value="Ribonuclease H-like superfamily/Ribonuclease H"/>
    <property type="match status" value="1"/>
</dbReference>
<evidence type="ECO:0000256" key="1">
    <source>
        <dbReference type="ARBA" id="ARBA00000451"/>
    </source>
</evidence>
<dbReference type="PANTHER" id="PTHR12792">
    <property type="entry name" value="EXTRA SPINDLE POLES 1-RELATED"/>
    <property type="match status" value="1"/>
</dbReference>
<dbReference type="GO" id="GO:0051307">
    <property type="term" value="P:meiotic chromosome separation"/>
    <property type="evidence" value="ECO:0007669"/>
    <property type="project" value="TreeGrafter"/>
</dbReference>
<dbReference type="InterPro" id="IPR030397">
    <property type="entry name" value="SEPARIN_core_dom"/>
</dbReference>
<dbReference type="InterPro" id="IPR019734">
    <property type="entry name" value="TPR_rpt"/>
</dbReference>
<dbReference type="GO" id="GO:0005634">
    <property type="term" value="C:nucleus"/>
    <property type="evidence" value="ECO:0007669"/>
    <property type="project" value="InterPro"/>
</dbReference>
<evidence type="ECO:0000256" key="6">
    <source>
        <dbReference type="SAM" id="MobiDB-lite"/>
    </source>
</evidence>
<evidence type="ECO:0000256" key="3">
    <source>
        <dbReference type="ARBA" id="ARBA00022801"/>
    </source>
</evidence>
<feature type="region of interest" description="Disordered" evidence="6">
    <location>
        <begin position="1215"/>
        <end position="1253"/>
    </location>
</feature>
<feature type="region of interest" description="Disordered" evidence="6">
    <location>
        <begin position="949"/>
        <end position="988"/>
    </location>
</feature>
<evidence type="ECO:0000313" key="8">
    <source>
        <dbReference type="EMBL" id="KAG5167869.1"/>
    </source>
</evidence>
<feature type="domain" description="Peptidase C50" evidence="7">
    <location>
        <begin position="1986"/>
        <end position="2083"/>
    </location>
</feature>
<evidence type="ECO:0000256" key="4">
    <source>
        <dbReference type="ARBA" id="ARBA00022829"/>
    </source>
</evidence>
<dbReference type="SUPFAM" id="SSF53098">
    <property type="entry name" value="Ribonuclease H-like"/>
    <property type="match status" value="1"/>
</dbReference>
<dbReference type="PROSITE" id="PS51700">
    <property type="entry name" value="SEPARIN"/>
    <property type="match status" value="1"/>
</dbReference>
<dbReference type="PROSITE" id="PS50005">
    <property type="entry name" value="TPR"/>
    <property type="match status" value="1"/>
</dbReference>
<feature type="compositionally biased region" description="Low complexity" evidence="6">
    <location>
        <begin position="1229"/>
        <end position="1239"/>
    </location>
</feature>
<dbReference type="PANTHER" id="PTHR12792:SF0">
    <property type="entry name" value="SEPARIN"/>
    <property type="match status" value="1"/>
</dbReference>
<dbReference type="Pfam" id="PF03568">
    <property type="entry name" value="Separin_C"/>
    <property type="match status" value="1"/>
</dbReference>
<dbReference type="GO" id="GO:0006508">
    <property type="term" value="P:proteolysis"/>
    <property type="evidence" value="ECO:0007669"/>
    <property type="project" value="InterPro"/>
</dbReference>
<dbReference type="GO" id="GO:0003676">
    <property type="term" value="F:nucleic acid binding"/>
    <property type="evidence" value="ECO:0007669"/>
    <property type="project" value="InterPro"/>
</dbReference>
<keyword evidence="4" id="KW-0159">Chromosome partition</keyword>
<feature type="compositionally biased region" description="Low complexity" evidence="6">
    <location>
        <begin position="962"/>
        <end position="973"/>
    </location>
</feature>
<dbReference type="SMART" id="SM00028">
    <property type="entry name" value="TPR"/>
    <property type="match status" value="4"/>
</dbReference>
<protein>
    <recommendedName>
        <fullName evidence="2">separase</fullName>
        <ecNumber evidence="2">3.4.22.49</ecNumber>
    </recommendedName>
</protein>
<feature type="region of interest" description="Disordered" evidence="6">
    <location>
        <begin position="1"/>
        <end position="21"/>
    </location>
</feature>
<dbReference type="GO" id="GO:0044732">
    <property type="term" value="C:mitotic spindle pole body"/>
    <property type="evidence" value="ECO:0007669"/>
    <property type="project" value="TreeGrafter"/>
</dbReference>
<gene>
    <name evidence="8" type="ORF">JR316_006460</name>
</gene>
<dbReference type="GO" id="GO:0005737">
    <property type="term" value="C:cytoplasm"/>
    <property type="evidence" value="ECO:0007669"/>
    <property type="project" value="TreeGrafter"/>
</dbReference>
<dbReference type="EC" id="3.4.22.49" evidence="2"/>
<comment type="caution">
    <text evidence="8">The sequence shown here is derived from an EMBL/GenBank/DDBJ whole genome shotgun (WGS) entry which is preliminary data.</text>
</comment>
<dbReference type="InterPro" id="IPR036397">
    <property type="entry name" value="RNaseH_sf"/>
</dbReference>
<dbReference type="GO" id="GO:0072686">
    <property type="term" value="C:mitotic spindle"/>
    <property type="evidence" value="ECO:0007669"/>
    <property type="project" value="TreeGrafter"/>
</dbReference>
<organism evidence="8">
    <name type="scientific">Psilocybe cubensis</name>
    <name type="common">Psychedelic mushroom</name>
    <name type="synonym">Stropharia cubensis</name>
    <dbReference type="NCBI Taxonomy" id="181762"/>
    <lineage>
        <taxon>Eukaryota</taxon>
        <taxon>Fungi</taxon>
        <taxon>Dikarya</taxon>
        <taxon>Basidiomycota</taxon>
        <taxon>Agaricomycotina</taxon>
        <taxon>Agaricomycetes</taxon>
        <taxon>Agaricomycetidae</taxon>
        <taxon>Agaricales</taxon>
        <taxon>Agaricineae</taxon>
        <taxon>Strophariaceae</taxon>
        <taxon>Psilocybe</taxon>
    </lineage>
</organism>
<evidence type="ECO:0000256" key="2">
    <source>
        <dbReference type="ARBA" id="ARBA00012489"/>
    </source>
</evidence>
<proteinExistence type="predicted"/>
<dbReference type="GO" id="GO:0006139">
    <property type="term" value="P:nucleobase-containing compound metabolic process"/>
    <property type="evidence" value="ECO:0007669"/>
    <property type="project" value="InterPro"/>
</dbReference>